<dbReference type="PROSITE" id="PS50850">
    <property type="entry name" value="MFS"/>
    <property type="match status" value="1"/>
</dbReference>
<feature type="compositionally biased region" description="Basic and acidic residues" evidence="5">
    <location>
        <begin position="541"/>
        <end position="550"/>
    </location>
</feature>
<feature type="compositionally biased region" description="Polar residues" evidence="5">
    <location>
        <begin position="551"/>
        <end position="562"/>
    </location>
</feature>
<feature type="transmembrane region" description="Helical" evidence="6">
    <location>
        <begin position="345"/>
        <end position="362"/>
    </location>
</feature>
<reference evidence="8 9" key="1">
    <citation type="journal article" date="2018" name="Nat. Ecol. Evol.">
        <title>Shark genomes provide insights into elasmobranch evolution and the origin of vertebrates.</title>
        <authorList>
            <person name="Hara Y"/>
            <person name="Yamaguchi K"/>
            <person name="Onimaru K"/>
            <person name="Kadota M"/>
            <person name="Koyanagi M"/>
            <person name="Keeley SD"/>
            <person name="Tatsumi K"/>
            <person name="Tanaka K"/>
            <person name="Motone F"/>
            <person name="Kageyama Y"/>
            <person name="Nozu R"/>
            <person name="Adachi N"/>
            <person name="Nishimura O"/>
            <person name="Nakagawa R"/>
            <person name="Tanegashima C"/>
            <person name="Kiyatake I"/>
            <person name="Matsumoto R"/>
            <person name="Murakumo K"/>
            <person name="Nishida K"/>
            <person name="Terakita A"/>
            <person name="Kuratani S"/>
            <person name="Sato K"/>
            <person name="Hyodo S Kuraku.S."/>
        </authorList>
    </citation>
    <scope>NUCLEOTIDE SEQUENCE [LARGE SCALE GENOMIC DNA]</scope>
</reference>
<dbReference type="SUPFAM" id="SSF103473">
    <property type="entry name" value="MFS general substrate transporter"/>
    <property type="match status" value="1"/>
</dbReference>
<dbReference type="OMA" id="RCTRFKE"/>
<dbReference type="PANTHER" id="PTHR24064">
    <property type="entry name" value="SOLUTE CARRIER FAMILY 22 MEMBER"/>
    <property type="match status" value="1"/>
</dbReference>
<accession>A0A401SSB3</accession>
<dbReference type="InterPro" id="IPR036259">
    <property type="entry name" value="MFS_trans_sf"/>
</dbReference>
<feature type="transmembrane region" description="Helical" evidence="6">
    <location>
        <begin position="229"/>
        <end position="253"/>
    </location>
</feature>
<evidence type="ECO:0000256" key="2">
    <source>
        <dbReference type="ARBA" id="ARBA00022692"/>
    </source>
</evidence>
<protein>
    <recommendedName>
        <fullName evidence="7">Major facilitator superfamily (MFS) profile domain-containing protein</fullName>
    </recommendedName>
</protein>
<feature type="transmembrane region" description="Helical" evidence="6">
    <location>
        <begin position="171"/>
        <end position="189"/>
    </location>
</feature>
<keyword evidence="3 6" id="KW-1133">Transmembrane helix</keyword>
<dbReference type="Gene3D" id="1.20.1250.20">
    <property type="entry name" value="MFS general substrate transporter like domains"/>
    <property type="match status" value="1"/>
</dbReference>
<name>A0A401SSB3_CHIPU</name>
<gene>
    <name evidence="8" type="ORF">chiPu_0011720</name>
</gene>
<evidence type="ECO:0000313" key="8">
    <source>
        <dbReference type="EMBL" id="GCC33252.1"/>
    </source>
</evidence>
<dbReference type="InterPro" id="IPR005828">
    <property type="entry name" value="MFS_sugar_transport-like"/>
</dbReference>
<keyword evidence="2 6" id="KW-0812">Transmembrane</keyword>
<keyword evidence="4 6" id="KW-0472">Membrane</keyword>
<evidence type="ECO:0000256" key="5">
    <source>
        <dbReference type="SAM" id="MobiDB-lite"/>
    </source>
</evidence>
<dbReference type="PROSITE" id="PS00216">
    <property type="entry name" value="SUGAR_TRANSPORT_1"/>
    <property type="match status" value="1"/>
</dbReference>
<comment type="subcellular location">
    <subcellularLocation>
        <location evidence="1">Membrane</location>
        <topology evidence="1">Multi-pass membrane protein</topology>
    </subcellularLocation>
</comment>
<organism evidence="8 9">
    <name type="scientific">Chiloscyllium punctatum</name>
    <name type="common">Brownbanded bambooshark</name>
    <name type="synonym">Hemiscyllium punctatum</name>
    <dbReference type="NCBI Taxonomy" id="137246"/>
    <lineage>
        <taxon>Eukaryota</taxon>
        <taxon>Metazoa</taxon>
        <taxon>Chordata</taxon>
        <taxon>Craniata</taxon>
        <taxon>Vertebrata</taxon>
        <taxon>Chondrichthyes</taxon>
        <taxon>Elasmobranchii</taxon>
        <taxon>Galeomorphii</taxon>
        <taxon>Galeoidea</taxon>
        <taxon>Orectolobiformes</taxon>
        <taxon>Hemiscylliidae</taxon>
        <taxon>Chiloscyllium</taxon>
    </lineage>
</organism>
<evidence type="ECO:0000256" key="1">
    <source>
        <dbReference type="ARBA" id="ARBA00004141"/>
    </source>
</evidence>
<feature type="transmembrane region" description="Helical" evidence="6">
    <location>
        <begin position="140"/>
        <end position="159"/>
    </location>
</feature>
<feature type="transmembrane region" description="Helical" evidence="6">
    <location>
        <begin position="374"/>
        <end position="396"/>
    </location>
</feature>
<dbReference type="EMBL" id="BEZZ01000498">
    <property type="protein sequence ID" value="GCC33252.1"/>
    <property type="molecule type" value="Genomic_DNA"/>
</dbReference>
<evidence type="ECO:0000256" key="3">
    <source>
        <dbReference type="ARBA" id="ARBA00022989"/>
    </source>
</evidence>
<comment type="caution">
    <text evidence="8">The sequence shown here is derived from an EMBL/GenBank/DDBJ whole genome shotgun (WGS) entry which is preliminary data.</text>
</comment>
<sequence length="562" mass="62890">MNVQDYDELTAFLGAWGPFQKTIFFLLSVINIPNGYTGLSVVFVGDTPQHHCRLPDSPNTTFEGNNSSLNLSLRIPIEERDGEQVYSRCSKFKFLEGDRSSETAREIEPCVDGWVYSTDRYISTIVSEKLQWNLVCDNKWKGPFTASVFFLGMLCGSFISGQISDRYGRKLILFVSMTVHTGSILLLVTSQSWEMFVTLFFIVGLAQIARYIVMFILGSELLGKAERIAFGTIGVCLFYAVGYVVLPIFAYFIRDWRMLLVALSLPQILYVPLWWFIPESPRWLLSQGRVEEAIVILKAAAKRNGITTTAGTFENIGNRESILQNENIHAVTYLDLVRTSNIRNITIFAVLVWMISSVGYFGLSFNMPNMHGDPYINCFISAVIEIPSYVIAWILLRVSPRRISLACIVVCSGIMLLLIQIVPSSYNVLIMTMAMVGKFGYAAAFSMIYVFSTELYPTVVRNMGVAACSMAAMISTIISPYFAYLGMHNKVLPFILMGSLSIMAGMFCLVLPETYGQPFPQAIDQVQPVVCCTASREGDVTEAEKDKNAENEQTLNCQMESV</sequence>
<feature type="transmembrane region" description="Helical" evidence="6">
    <location>
        <begin position="195"/>
        <end position="217"/>
    </location>
</feature>
<dbReference type="OrthoDB" id="3936150at2759"/>
<dbReference type="GO" id="GO:0022857">
    <property type="term" value="F:transmembrane transporter activity"/>
    <property type="evidence" value="ECO:0007669"/>
    <property type="project" value="InterPro"/>
</dbReference>
<dbReference type="InterPro" id="IPR005829">
    <property type="entry name" value="Sugar_transporter_CS"/>
</dbReference>
<dbReference type="GO" id="GO:0016020">
    <property type="term" value="C:membrane"/>
    <property type="evidence" value="ECO:0007669"/>
    <property type="project" value="UniProtKB-SubCell"/>
</dbReference>
<dbReference type="STRING" id="137246.A0A401SSB3"/>
<evidence type="ECO:0000313" key="9">
    <source>
        <dbReference type="Proteomes" id="UP000287033"/>
    </source>
</evidence>
<feature type="transmembrane region" description="Helical" evidence="6">
    <location>
        <begin position="463"/>
        <end position="485"/>
    </location>
</feature>
<evidence type="ECO:0000256" key="6">
    <source>
        <dbReference type="SAM" id="Phobius"/>
    </source>
</evidence>
<feature type="transmembrane region" description="Helical" evidence="6">
    <location>
        <begin position="491"/>
        <end position="511"/>
    </location>
</feature>
<evidence type="ECO:0000259" key="7">
    <source>
        <dbReference type="PROSITE" id="PS50850"/>
    </source>
</evidence>
<dbReference type="InterPro" id="IPR020846">
    <property type="entry name" value="MFS_dom"/>
</dbReference>
<feature type="region of interest" description="Disordered" evidence="5">
    <location>
        <begin position="541"/>
        <end position="562"/>
    </location>
</feature>
<dbReference type="Proteomes" id="UP000287033">
    <property type="component" value="Unassembled WGS sequence"/>
</dbReference>
<proteinExistence type="predicted"/>
<feature type="domain" description="Major facilitator superfamily (MFS) profile" evidence="7">
    <location>
        <begin position="105"/>
        <end position="516"/>
    </location>
</feature>
<feature type="transmembrane region" description="Helical" evidence="6">
    <location>
        <begin position="403"/>
        <end position="422"/>
    </location>
</feature>
<dbReference type="Pfam" id="PF00083">
    <property type="entry name" value="Sugar_tr"/>
    <property type="match status" value="1"/>
</dbReference>
<feature type="transmembrane region" description="Helical" evidence="6">
    <location>
        <begin position="428"/>
        <end position="451"/>
    </location>
</feature>
<keyword evidence="9" id="KW-1185">Reference proteome</keyword>
<evidence type="ECO:0000256" key="4">
    <source>
        <dbReference type="ARBA" id="ARBA00023136"/>
    </source>
</evidence>
<dbReference type="AlphaFoldDB" id="A0A401SSB3"/>